<gene>
    <name evidence="7" type="ORF">ACFOEB_00720</name>
</gene>
<evidence type="ECO:0000256" key="3">
    <source>
        <dbReference type="ARBA" id="ARBA00022989"/>
    </source>
</evidence>
<sequence>MQDPRVLLAAERTLLAWSRTALGLIGFGFVLERAGLLMGAFGLAPAADESLTAALGLAFIFLGVVAAVGASVRHARYVRYLIDRDGPVDYRSLYSVALTMALGLLGLALLAVLLFIGH</sequence>
<dbReference type="RefSeq" id="WP_339616522.1">
    <property type="nucleotide sequence ID" value="NZ_AP031500.1"/>
</dbReference>
<proteinExistence type="predicted"/>
<keyword evidence="8" id="KW-1185">Reference proteome</keyword>
<feature type="domain" description="DUF202" evidence="6">
    <location>
        <begin position="5"/>
        <end position="79"/>
    </location>
</feature>
<feature type="transmembrane region" description="Helical" evidence="5">
    <location>
        <begin position="21"/>
        <end position="44"/>
    </location>
</feature>
<keyword evidence="3 5" id="KW-1133">Transmembrane helix</keyword>
<comment type="caution">
    <text evidence="7">The sequence shown here is derived from an EMBL/GenBank/DDBJ whole genome shotgun (WGS) entry which is preliminary data.</text>
</comment>
<organism evidence="7 8">
    <name type="scientific">Gilvimarinus japonicus</name>
    <dbReference type="NCBI Taxonomy" id="1796469"/>
    <lineage>
        <taxon>Bacteria</taxon>
        <taxon>Pseudomonadati</taxon>
        <taxon>Pseudomonadota</taxon>
        <taxon>Gammaproteobacteria</taxon>
        <taxon>Cellvibrionales</taxon>
        <taxon>Cellvibrionaceae</taxon>
        <taxon>Gilvimarinus</taxon>
    </lineage>
</organism>
<evidence type="ECO:0000256" key="1">
    <source>
        <dbReference type="ARBA" id="ARBA00004127"/>
    </source>
</evidence>
<keyword evidence="4 5" id="KW-0472">Membrane</keyword>
<feature type="transmembrane region" description="Helical" evidence="5">
    <location>
        <begin position="93"/>
        <end position="116"/>
    </location>
</feature>
<feature type="transmembrane region" description="Helical" evidence="5">
    <location>
        <begin position="50"/>
        <end position="72"/>
    </location>
</feature>
<protein>
    <submittedName>
        <fullName evidence="7">YidH family protein</fullName>
    </submittedName>
</protein>
<evidence type="ECO:0000256" key="2">
    <source>
        <dbReference type="ARBA" id="ARBA00022692"/>
    </source>
</evidence>
<name>A0ABV7HM54_9GAMM</name>
<evidence type="ECO:0000256" key="5">
    <source>
        <dbReference type="SAM" id="Phobius"/>
    </source>
</evidence>
<evidence type="ECO:0000313" key="7">
    <source>
        <dbReference type="EMBL" id="MFC3153711.1"/>
    </source>
</evidence>
<evidence type="ECO:0000259" key="6">
    <source>
        <dbReference type="Pfam" id="PF02656"/>
    </source>
</evidence>
<dbReference type="InterPro" id="IPR003807">
    <property type="entry name" value="DUF202"/>
</dbReference>
<accession>A0ABV7HM54</accession>
<dbReference type="Proteomes" id="UP001595548">
    <property type="component" value="Unassembled WGS sequence"/>
</dbReference>
<dbReference type="Gene3D" id="1.20.140.150">
    <property type="match status" value="1"/>
</dbReference>
<comment type="subcellular location">
    <subcellularLocation>
        <location evidence="1">Endomembrane system</location>
        <topology evidence="1">Multi-pass membrane protein</topology>
    </subcellularLocation>
</comment>
<dbReference type="EMBL" id="JBHRTL010000001">
    <property type="protein sequence ID" value="MFC3153711.1"/>
    <property type="molecule type" value="Genomic_DNA"/>
</dbReference>
<dbReference type="Pfam" id="PF02656">
    <property type="entry name" value="DUF202"/>
    <property type="match status" value="1"/>
</dbReference>
<evidence type="ECO:0000256" key="4">
    <source>
        <dbReference type="ARBA" id="ARBA00023136"/>
    </source>
</evidence>
<evidence type="ECO:0000313" key="8">
    <source>
        <dbReference type="Proteomes" id="UP001595548"/>
    </source>
</evidence>
<reference evidence="8" key="1">
    <citation type="journal article" date="2019" name="Int. J. Syst. Evol. Microbiol.">
        <title>The Global Catalogue of Microorganisms (GCM) 10K type strain sequencing project: providing services to taxonomists for standard genome sequencing and annotation.</title>
        <authorList>
            <consortium name="The Broad Institute Genomics Platform"/>
            <consortium name="The Broad Institute Genome Sequencing Center for Infectious Disease"/>
            <person name="Wu L."/>
            <person name="Ma J."/>
        </authorList>
    </citation>
    <scope>NUCLEOTIDE SEQUENCE [LARGE SCALE GENOMIC DNA]</scope>
    <source>
        <strain evidence="8">KCTC 52141</strain>
    </source>
</reference>
<keyword evidence="2 5" id="KW-0812">Transmembrane</keyword>